<dbReference type="EMBL" id="JAUESC010000381">
    <property type="protein sequence ID" value="KAK0591306.1"/>
    <property type="molecule type" value="Genomic_DNA"/>
</dbReference>
<comment type="caution">
    <text evidence="1">The sequence shown here is derived from an EMBL/GenBank/DDBJ whole genome shotgun (WGS) entry which is preliminary data.</text>
</comment>
<protein>
    <submittedName>
        <fullName evidence="1">Uncharacterized protein</fullName>
    </submittedName>
</protein>
<name>A0AA39SF25_ACESA</name>
<reference evidence="1" key="2">
    <citation type="submission" date="2023-06" db="EMBL/GenBank/DDBJ databases">
        <authorList>
            <person name="Swenson N.G."/>
            <person name="Wegrzyn J.L."/>
            <person name="Mcevoy S.L."/>
        </authorList>
    </citation>
    <scope>NUCLEOTIDE SEQUENCE</scope>
    <source>
        <strain evidence="1">NS2018</strain>
        <tissue evidence="1">Leaf</tissue>
    </source>
</reference>
<gene>
    <name evidence="1" type="ORF">LWI29_038241</name>
</gene>
<accession>A0AA39SF25</accession>
<proteinExistence type="predicted"/>
<keyword evidence="2" id="KW-1185">Reference proteome</keyword>
<organism evidence="1 2">
    <name type="scientific">Acer saccharum</name>
    <name type="common">Sugar maple</name>
    <dbReference type="NCBI Taxonomy" id="4024"/>
    <lineage>
        <taxon>Eukaryota</taxon>
        <taxon>Viridiplantae</taxon>
        <taxon>Streptophyta</taxon>
        <taxon>Embryophyta</taxon>
        <taxon>Tracheophyta</taxon>
        <taxon>Spermatophyta</taxon>
        <taxon>Magnoliopsida</taxon>
        <taxon>eudicotyledons</taxon>
        <taxon>Gunneridae</taxon>
        <taxon>Pentapetalae</taxon>
        <taxon>rosids</taxon>
        <taxon>malvids</taxon>
        <taxon>Sapindales</taxon>
        <taxon>Sapindaceae</taxon>
        <taxon>Hippocastanoideae</taxon>
        <taxon>Acereae</taxon>
        <taxon>Acer</taxon>
    </lineage>
</organism>
<reference evidence="1" key="1">
    <citation type="journal article" date="2022" name="Plant J.">
        <title>Strategies of tolerance reflected in two North American maple genomes.</title>
        <authorList>
            <person name="McEvoy S.L."/>
            <person name="Sezen U.U."/>
            <person name="Trouern-Trend A."/>
            <person name="McMahon S.M."/>
            <person name="Schaberg P.G."/>
            <person name="Yang J."/>
            <person name="Wegrzyn J.L."/>
            <person name="Swenson N.G."/>
        </authorList>
    </citation>
    <scope>NUCLEOTIDE SEQUENCE</scope>
    <source>
        <strain evidence="1">NS2018</strain>
    </source>
</reference>
<dbReference type="Proteomes" id="UP001168877">
    <property type="component" value="Unassembled WGS sequence"/>
</dbReference>
<evidence type="ECO:0000313" key="2">
    <source>
        <dbReference type="Proteomes" id="UP001168877"/>
    </source>
</evidence>
<sequence>MLRQGCSRHPQKRSRAYSLMEEVLPPFVEEKNPTHITNPIIHSPQSIPLSLSLSFNHNWFIIFYSNLVRAVRQ</sequence>
<dbReference type="AlphaFoldDB" id="A0AA39SF25"/>
<evidence type="ECO:0000313" key="1">
    <source>
        <dbReference type="EMBL" id="KAK0591306.1"/>
    </source>
</evidence>